<feature type="transmembrane region" description="Helical" evidence="12">
    <location>
        <begin position="627"/>
        <end position="647"/>
    </location>
</feature>
<reference evidence="15 16" key="1">
    <citation type="journal article" date="2024" name="Nat. Commun.">
        <title>Phylogenomics reveals the evolutionary origins of lichenization in chlorophyte algae.</title>
        <authorList>
            <person name="Puginier C."/>
            <person name="Libourel C."/>
            <person name="Otte J."/>
            <person name="Skaloud P."/>
            <person name="Haon M."/>
            <person name="Grisel S."/>
            <person name="Petersen M."/>
            <person name="Berrin J.G."/>
            <person name="Delaux P.M."/>
            <person name="Dal Grande F."/>
            <person name="Keller J."/>
        </authorList>
    </citation>
    <scope>NUCLEOTIDE SEQUENCE [LARGE SCALE GENOMIC DNA]</scope>
    <source>
        <strain evidence="15 16">SAG 216-7</strain>
    </source>
</reference>
<evidence type="ECO:0000256" key="9">
    <source>
        <dbReference type="ARBA" id="ARBA00023136"/>
    </source>
</evidence>
<comment type="subcellular location">
    <subcellularLocation>
        <location evidence="1">Golgi apparatus membrane</location>
        <topology evidence="1">Single-pass type IV membrane protein</topology>
    </subcellularLocation>
</comment>
<evidence type="ECO:0000256" key="11">
    <source>
        <dbReference type="SAM" id="MobiDB-lite"/>
    </source>
</evidence>
<keyword evidence="9 12" id="KW-0472">Membrane</keyword>
<evidence type="ECO:0000313" key="16">
    <source>
        <dbReference type="Proteomes" id="UP001491310"/>
    </source>
</evidence>
<comment type="similarity">
    <text evidence="2">Belongs to the CASP family.</text>
</comment>
<keyword evidence="6 12" id="KW-1133">Transmembrane helix</keyword>
<keyword evidence="8 10" id="KW-0175">Coiled coil</keyword>
<evidence type="ECO:0000256" key="6">
    <source>
        <dbReference type="ARBA" id="ARBA00022989"/>
    </source>
</evidence>
<dbReference type="PANTHER" id="PTHR14043:SF2">
    <property type="entry name" value="HOMEOBOX PROTEIN CUT"/>
    <property type="match status" value="1"/>
</dbReference>
<feature type="compositionally biased region" description="Basic and acidic residues" evidence="11">
    <location>
        <begin position="271"/>
        <end position="292"/>
    </location>
</feature>
<evidence type="ECO:0000256" key="1">
    <source>
        <dbReference type="ARBA" id="ARBA00004409"/>
    </source>
</evidence>
<dbReference type="Pfam" id="PF25398">
    <property type="entry name" value="CUX1_N"/>
    <property type="match status" value="1"/>
</dbReference>
<feature type="domain" description="CASP C-terminal" evidence="13">
    <location>
        <begin position="440"/>
        <end position="649"/>
    </location>
</feature>
<evidence type="ECO:0000256" key="4">
    <source>
        <dbReference type="ARBA" id="ARBA00022448"/>
    </source>
</evidence>
<dbReference type="InterPro" id="IPR057476">
    <property type="entry name" value="Cux_N"/>
</dbReference>
<feature type="coiled-coil region" evidence="10">
    <location>
        <begin position="74"/>
        <end position="101"/>
    </location>
</feature>
<feature type="transmembrane region" description="Helical" evidence="12">
    <location>
        <begin position="659"/>
        <end position="683"/>
    </location>
</feature>
<feature type="region of interest" description="Disordered" evidence="11">
    <location>
        <begin position="271"/>
        <end position="308"/>
    </location>
</feature>
<evidence type="ECO:0000256" key="10">
    <source>
        <dbReference type="SAM" id="Coils"/>
    </source>
</evidence>
<dbReference type="Pfam" id="PF08172">
    <property type="entry name" value="CASP_C"/>
    <property type="match status" value="1"/>
</dbReference>
<evidence type="ECO:0000256" key="5">
    <source>
        <dbReference type="ARBA" id="ARBA00022692"/>
    </source>
</evidence>
<evidence type="ECO:0000256" key="12">
    <source>
        <dbReference type="SAM" id="Phobius"/>
    </source>
</evidence>
<evidence type="ECO:0000256" key="2">
    <source>
        <dbReference type="ARBA" id="ARBA00006415"/>
    </source>
</evidence>
<feature type="coiled-coil region" evidence="10">
    <location>
        <begin position="508"/>
        <end position="542"/>
    </location>
</feature>
<name>A0ABR2Z208_9CHLO</name>
<evidence type="ECO:0000256" key="3">
    <source>
        <dbReference type="ARBA" id="ARBA00018691"/>
    </source>
</evidence>
<comment type="caution">
    <text evidence="15">The sequence shown here is derived from an EMBL/GenBank/DDBJ whole genome shotgun (WGS) entry which is preliminary data.</text>
</comment>
<keyword evidence="5 12" id="KW-0812">Transmembrane</keyword>
<keyword evidence="7" id="KW-0333">Golgi apparatus</keyword>
<protein>
    <recommendedName>
        <fullName evidence="3">Protein CASP</fullName>
    </recommendedName>
</protein>
<dbReference type="InterPro" id="IPR012955">
    <property type="entry name" value="CASP_C"/>
</dbReference>
<accession>A0ABR2Z208</accession>
<keyword evidence="16" id="KW-1185">Reference proteome</keyword>
<dbReference type="Proteomes" id="UP001491310">
    <property type="component" value="Unassembled WGS sequence"/>
</dbReference>
<dbReference type="EMBL" id="JALJOT010000001">
    <property type="protein sequence ID" value="KAK9917963.1"/>
    <property type="molecule type" value="Genomic_DNA"/>
</dbReference>
<organism evidence="15 16">
    <name type="scientific">Coccomyxa subellipsoidea</name>
    <dbReference type="NCBI Taxonomy" id="248742"/>
    <lineage>
        <taxon>Eukaryota</taxon>
        <taxon>Viridiplantae</taxon>
        <taxon>Chlorophyta</taxon>
        <taxon>core chlorophytes</taxon>
        <taxon>Trebouxiophyceae</taxon>
        <taxon>Trebouxiophyceae incertae sedis</taxon>
        <taxon>Coccomyxaceae</taxon>
        <taxon>Coccomyxa</taxon>
    </lineage>
</organism>
<evidence type="ECO:0000259" key="13">
    <source>
        <dbReference type="Pfam" id="PF08172"/>
    </source>
</evidence>
<feature type="domain" description="Cux N-terminal" evidence="14">
    <location>
        <begin position="16"/>
        <end position="123"/>
    </location>
</feature>
<evidence type="ECO:0000259" key="14">
    <source>
        <dbReference type="Pfam" id="PF25398"/>
    </source>
</evidence>
<dbReference type="PANTHER" id="PTHR14043">
    <property type="entry name" value="CCAAT DISPLACEMENT PROTEIN-RELATED"/>
    <property type="match status" value="1"/>
</dbReference>
<evidence type="ECO:0000256" key="8">
    <source>
        <dbReference type="ARBA" id="ARBA00023054"/>
    </source>
</evidence>
<sequence length="686" mass="74099">MDANGTSSDAAGGSHSSTTAVYNFWKDFVLEAFRHKLDEQGIAIAENQELSLKSRRKLAETTRDVKRKISSEVLKEVGALMKLYQEEVDKLSNRAKFGEAAFLDVYQKLYEAPDPAPALAYALEVGARAAEMEAAAAKLAGELAEYKAESRELRNQEHTIRRLEERARTLEAQLDEKERLLEEAKAASADAAGVLAAEMDAMRENALTAALAEARASLAALQRQHEAGQNSLAELQARSEEEAVGLQTQLEIAGVEVERAHARLAALEMERERAATQAKPVKEDASPTRERSSQAAEQALRSELSSQREVAGRLHAEVAALQERARAESAGWAERCDGLRQSLAAQEAHSAALEAQLASRPTAHQVEQLQAQVRVLQAVGYGAVEADESGDGPSVGSPGAADSLEAALLGKARRLEHELTMARLRIAELAGEAEAAGARAGEAEAELATNRLVIERLEEDLLAAQRGALPKSGSGVAEANGALDLSGDGGFEGAASENGGTGGERTMIGVICAQRDRLKARVAQLEEEYARVATDAKQACARLEAAKADNVALVERLRYVQGYQSRRKDVGAGDVESRYTKEYEEALNPFTDFRDRERSARKRQLSPVDRMLYEIGQIVSGSKGARLVVMVYMVALHMLVFWVMARWSHRHADAGHMGAAELALLSVYRGMHCAVLLAVFSAAGGQ</sequence>
<feature type="coiled-coil region" evidence="10">
    <location>
        <begin position="412"/>
        <end position="460"/>
    </location>
</feature>
<evidence type="ECO:0000313" key="15">
    <source>
        <dbReference type="EMBL" id="KAK9917963.1"/>
    </source>
</evidence>
<gene>
    <name evidence="15" type="ORF">WJX75_000085</name>
</gene>
<evidence type="ECO:0000256" key="7">
    <source>
        <dbReference type="ARBA" id="ARBA00023034"/>
    </source>
</evidence>
<keyword evidence="4" id="KW-0813">Transport</keyword>
<proteinExistence type="inferred from homology"/>